<organism evidence="1 2">
    <name type="scientific">Lederbergia citrea</name>
    <dbReference type="NCBI Taxonomy" id="2833581"/>
    <lineage>
        <taxon>Bacteria</taxon>
        <taxon>Bacillati</taxon>
        <taxon>Bacillota</taxon>
        <taxon>Bacilli</taxon>
        <taxon>Bacillales</taxon>
        <taxon>Bacillaceae</taxon>
        <taxon>Lederbergia</taxon>
    </lineage>
</organism>
<reference evidence="1 2" key="1">
    <citation type="submission" date="2021-05" db="EMBL/GenBank/DDBJ databases">
        <title>Novel Bacillus species.</title>
        <authorList>
            <person name="Liu G."/>
        </authorList>
    </citation>
    <scope>NUCLEOTIDE SEQUENCE [LARGE SCALE GENOMIC DNA]</scope>
    <source>
        <strain evidence="1 2">FJAT-49682</strain>
    </source>
</reference>
<dbReference type="InterPro" id="IPR005186">
    <property type="entry name" value="FlaG"/>
</dbReference>
<name>A0A942Z417_9BACI</name>
<sequence>MVSQVGGSFSTASVMIGTTAGNIEGNSIPNMQGQEEKKQVITQAYPKEQVEKIVSSMNDFLKASPNTNLKFEFHDKLNEYYVTIIDEVTKEIVREIPPKKMLDMFAAMTEFLGLMVDKKI</sequence>
<dbReference type="SUPFAM" id="SSF160214">
    <property type="entry name" value="FlaG-like"/>
    <property type="match status" value="1"/>
</dbReference>
<dbReference type="Pfam" id="PF03646">
    <property type="entry name" value="FlaG"/>
    <property type="match status" value="1"/>
</dbReference>
<dbReference type="AlphaFoldDB" id="A0A942Z417"/>
<comment type="caution">
    <text evidence="1">The sequence shown here is derived from an EMBL/GenBank/DDBJ whole genome shotgun (WGS) entry which is preliminary data.</text>
</comment>
<keyword evidence="1" id="KW-0966">Cell projection</keyword>
<dbReference type="PANTHER" id="PTHR37166">
    <property type="entry name" value="PROTEIN FLAG"/>
    <property type="match status" value="1"/>
</dbReference>
<keyword evidence="1" id="KW-0969">Cilium</keyword>
<gene>
    <name evidence="1" type="primary">flaG</name>
    <name evidence="1" type="ORF">KHA91_10480</name>
</gene>
<dbReference type="RefSeq" id="WP_213098203.1">
    <property type="nucleotide sequence ID" value="NZ_JAGYPH010000002.1"/>
</dbReference>
<protein>
    <submittedName>
        <fullName evidence="1">Flagellar protein FlaG</fullName>
    </submittedName>
</protein>
<dbReference type="Proteomes" id="UP000676456">
    <property type="component" value="Unassembled WGS sequence"/>
</dbReference>
<accession>A0A942Z417</accession>
<evidence type="ECO:0000313" key="2">
    <source>
        <dbReference type="Proteomes" id="UP000676456"/>
    </source>
</evidence>
<dbReference type="Gene3D" id="3.30.160.170">
    <property type="entry name" value="FlaG-like"/>
    <property type="match status" value="1"/>
</dbReference>
<dbReference type="InterPro" id="IPR035924">
    <property type="entry name" value="FlaG-like_sf"/>
</dbReference>
<keyword evidence="1" id="KW-0282">Flagellum</keyword>
<dbReference type="PANTHER" id="PTHR37166:SF1">
    <property type="entry name" value="PROTEIN FLAG"/>
    <property type="match status" value="1"/>
</dbReference>
<dbReference type="NCBIfam" id="NF005834">
    <property type="entry name" value="PRK07738.1"/>
    <property type="match status" value="1"/>
</dbReference>
<dbReference type="EMBL" id="JAGYPN010000002">
    <property type="protein sequence ID" value="MBS4223169.1"/>
    <property type="molecule type" value="Genomic_DNA"/>
</dbReference>
<evidence type="ECO:0000313" key="1">
    <source>
        <dbReference type="EMBL" id="MBS4223169.1"/>
    </source>
</evidence>
<proteinExistence type="predicted"/>
<keyword evidence="2" id="KW-1185">Reference proteome</keyword>